<protein>
    <submittedName>
        <fullName evidence="2">DUF2272 domain-containing protein</fullName>
    </submittedName>
</protein>
<evidence type="ECO:0000313" key="2">
    <source>
        <dbReference type="EMBL" id="TNC13702.1"/>
    </source>
</evidence>
<reference evidence="2 3" key="1">
    <citation type="submission" date="2019-06" db="EMBL/GenBank/DDBJ databases">
        <title>Genome of Methylobacterium sp. 17Sr1-39.</title>
        <authorList>
            <person name="Seo T."/>
        </authorList>
    </citation>
    <scope>NUCLEOTIDE SEQUENCE [LARGE SCALE GENOMIC DNA]</scope>
    <source>
        <strain evidence="2 3">17Sr1-39</strain>
    </source>
</reference>
<accession>A0A5C4LMH2</accession>
<dbReference type="InterPro" id="IPR019262">
    <property type="entry name" value="DUF2272"/>
</dbReference>
<feature type="domain" description="DUF2272" evidence="1">
    <location>
        <begin position="71"/>
        <end position="206"/>
    </location>
</feature>
<keyword evidence="3" id="KW-1185">Reference proteome</keyword>
<organism evidence="2 3">
    <name type="scientific">Methylobacterium terricola</name>
    <dbReference type="NCBI Taxonomy" id="2583531"/>
    <lineage>
        <taxon>Bacteria</taxon>
        <taxon>Pseudomonadati</taxon>
        <taxon>Pseudomonadota</taxon>
        <taxon>Alphaproteobacteria</taxon>
        <taxon>Hyphomicrobiales</taxon>
        <taxon>Methylobacteriaceae</taxon>
        <taxon>Methylobacterium</taxon>
    </lineage>
</organism>
<dbReference type="Pfam" id="PF10030">
    <property type="entry name" value="DUF2272"/>
    <property type="match status" value="1"/>
</dbReference>
<evidence type="ECO:0000259" key="1">
    <source>
        <dbReference type="Pfam" id="PF10030"/>
    </source>
</evidence>
<evidence type="ECO:0000313" key="3">
    <source>
        <dbReference type="Proteomes" id="UP000305267"/>
    </source>
</evidence>
<dbReference type="EMBL" id="VDDA01000004">
    <property type="protein sequence ID" value="TNC13702.1"/>
    <property type="molecule type" value="Genomic_DNA"/>
</dbReference>
<proteinExistence type="predicted"/>
<name>A0A5C4LMH2_9HYPH</name>
<comment type="caution">
    <text evidence="2">The sequence shown here is derived from an EMBL/GenBank/DDBJ whole genome shotgun (WGS) entry which is preliminary data.</text>
</comment>
<dbReference type="AlphaFoldDB" id="A0A5C4LMH2"/>
<gene>
    <name evidence="2" type="ORF">FF100_13135</name>
</gene>
<sequence>MESFRGCIYLMEVVMAFNDVLVSTVHQEWARWGFSTSALHVKKKIVGKEGVEPYVGYVNEYWRAVNQPARNGNSPYPWSAAFISFNFKRAGADGEFPYAAGHWDYCRDIVRSPKKFTKLSLHLPSQVAIEVGDVIWAARRGPQCPPPPKDAAAAFGDLKTGRWFCSHADIVVAKRSDEIDVIGGNVSDSVTQTTYLTSKGRIVDPRQVWLGVIKNTI</sequence>
<dbReference type="OrthoDB" id="3078754at2"/>
<dbReference type="Proteomes" id="UP000305267">
    <property type="component" value="Unassembled WGS sequence"/>
</dbReference>